<evidence type="ECO:0008006" key="4">
    <source>
        <dbReference type="Google" id="ProtNLM"/>
    </source>
</evidence>
<feature type="signal peptide" evidence="1">
    <location>
        <begin position="1"/>
        <end position="21"/>
    </location>
</feature>
<reference evidence="2 3" key="1">
    <citation type="submission" date="2023-01" db="EMBL/GenBank/DDBJ databases">
        <authorList>
            <person name="Whitehead M."/>
        </authorList>
    </citation>
    <scope>NUCLEOTIDE SEQUENCE [LARGE SCALE GENOMIC DNA]</scope>
</reference>
<dbReference type="AlphaFoldDB" id="A0AAV0W9K5"/>
<proteinExistence type="predicted"/>
<protein>
    <recommendedName>
        <fullName evidence="4">Sperm-lysin</fullName>
    </recommendedName>
</protein>
<accession>A0AAV0W9K5</accession>
<name>A0AAV0W9K5_9HEMI</name>
<evidence type="ECO:0000313" key="3">
    <source>
        <dbReference type="Proteomes" id="UP001160148"/>
    </source>
</evidence>
<keyword evidence="1" id="KW-0732">Signal</keyword>
<evidence type="ECO:0000256" key="1">
    <source>
        <dbReference type="SAM" id="SignalP"/>
    </source>
</evidence>
<dbReference type="EMBL" id="CARXXK010000001">
    <property type="protein sequence ID" value="CAI6352346.1"/>
    <property type="molecule type" value="Genomic_DNA"/>
</dbReference>
<evidence type="ECO:0000313" key="2">
    <source>
        <dbReference type="EMBL" id="CAI6352346.1"/>
    </source>
</evidence>
<keyword evidence="3" id="KW-1185">Reference proteome</keyword>
<feature type="chain" id="PRO_5043583841" description="Sperm-lysin" evidence="1">
    <location>
        <begin position="22"/>
        <end position="128"/>
    </location>
</feature>
<comment type="caution">
    <text evidence="2">The sequence shown here is derived from an EMBL/GenBank/DDBJ whole genome shotgun (WGS) entry which is preliminary data.</text>
</comment>
<gene>
    <name evidence="2" type="ORF">MEUPH1_LOCUS8599</name>
</gene>
<sequence length="128" mass="15158">MIVTWICLIMIMILSLNVCQVQNEANSPKKGFIIRTTKRIQDSKYFAKGKRFANAIRNLPSNLKRFMKWLQKHIRHGIKCFRWGIDQMKCRTLGGLNIKMKMNSWNKLPTCIQKRWYKTVLDTKLLLA</sequence>
<dbReference type="Proteomes" id="UP001160148">
    <property type="component" value="Unassembled WGS sequence"/>
</dbReference>
<organism evidence="2 3">
    <name type="scientific">Macrosiphum euphorbiae</name>
    <name type="common">potato aphid</name>
    <dbReference type="NCBI Taxonomy" id="13131"/>
    <lineage>
        <taxon>Eukaryota</taxon>
        <taxon>Metazoa</taxon>
        <taxon>Ecdysozoa</taxon>
        <taxon>Arthropoda</taxon>
        <taxon>Hexapoda</taxon>
        <taxon>Insecta</taxon>
        <taxon>Pterygota</taxon>
        <taxon>Neoptera</taxon>
        <taxon>Paraneoptera</taxon>
        <taxon>Hemiptera</taxon>
        <taxon>Sternorrhyncha</taxon>
        <taxon>Aphidomorpha</taxon>
        <taxon>Aphidoidea</taxon>
        <taxon>Aphididae</taxon>
        <taxon>Macrosiphini</taxon>
        <taxon>Macrosiphum</taxon>
    </lineage>
</organism>